<evidence type="ECO:0000313" key="4">
    <source>
        <dbReference type="Proteomes" id="UP001215598"/>
    </source>
</evidence>
<keyword evidence="2" id="KW-0812">Transmembrane</keyword>
<keyword evidence="4" id="KW-1185">Reference proteome</keyword>
<feature type="transmembrane region" description="Helical" evidence="2">
    <location>
        <begin position="51"/>
        <end position="77"/>
    </location>
</feature>
<keyword evidence="3" id="KW-0328">Glycosyltransferase</keyword>
<dbReference type="InterPro" id="IPR021047">
    <property type="entry name" value="Mannosyltransferase_CMT1"/>
</dbReference>
<gene>
    <name evidence="3" type="ORF">B0H16DRAFT_1409636</name>
</gene>
<proteinExistence type="predicted"/>
<name>A0AAD7JYV9_9AGAR</name>
<dbReference type="AlphaFoldDB" id="A0AAD7JYV9"/>
<feature type="compositionally biased region" description="Low complexity" evidence="1">
    <location>
        <begin position="439"/>
        <end position="451"/>
    </location>
</feature>
<keyword evidence="2" id="KW-1133">Transmembrane helix</keyword>
<dbReference type="Proteomes" id="UP001215598">
    <property type="component" value="Unassembled WGS sequence"/>
</dbReference>
<reference evidence="3" key="1">
    <citation type="submission" date="2023-03" db="EMBL/GenBank/DDBJ databases">
        <title>Massive genome expansion in bonnet fungi (Mycena s.s.) driven by repeated elements and novel gene families across ecological guilds.</title>
        <authorList>
            <consortium name="Lawrence Berkeley National Laboratory"/>
            <person name="Harder C.B."/>
            <person name="Miyauchi S."/>
            <person name="Viragh M."/>
            <person name="Kuo A."/>
            <person name="Thoen E."/>
            <person name="Andreopoulos B."/>
            <person name="Lu D."/>
            <person name="Skrede I."/>
            <person name="Drula E."/>
            <person name="Henrissat B."/>
            <person name="Morin E."/>
            <person name="Kohler A."/>
            <person name="Barry K."/>
            <person name="LaButti K."/>
            <person name="Morin E."/>
            <person name="Salamov A."/>
            <person name="Lipzen A."/>
            <person name="Mereny Z."/>
            <person name="Hegedus B."/>
            <person name="Baldrian P."/>
            <person name="Stursova M."/>
            <person name="Weitz H."/>
            <person name="Taylor A."/>
            <person name="Grigoriev I.V."/>
            <person name="Nagy L.G."/>
            <person name="Martin F."/>
            <person name="Kauserud H."/>
        </authorList>
    </citation>
    <scope>NUCLEOTIDE SEQUENCE</scope>
    <source>
        <strain evidence="3">CBHHK182m</strain>
    </source>
</reference>
<evidence type="ECO:0000256" key="1">
    <source>
        <dbReference type="SAM" id="MobiDB-lite"/>
    </source>
</evidence>
<dbReference type="GO" id="GO:0016757">
    <property type="term" value="F:glycosyltransferase activity"/>
    <property type="evidence" value="ECO:0007669"/>
    <property type="project" value="UniProtKB-KW"/>
</dbReference>
<evidence type="ECO:0000256" key="2">
    <source>
        <dbReference type="SAM" id="Phobius"/>
    </source>
</evidence>
<accession>A0AAD7JYV9</accession>
<dbReference type="EMBL" id="JARKIB010000014">
    <property type="protein sequence ID" value="KAJ7772217.1"/>
    <property type="molecule type" value="Genomic_DNA"/>
</dbReference>
<keyword evidence="2" id="KW-0472">Membrane</keyword>
<feature type="transmembrane region" description="Helical" evidence="2">
    <location>
        <begin position="164"/>
        <end position="183"/>
    </location>
</feature>
<feature type="region of interest" description="Disordered" evidence="1">
    <location>
        <begin position="423"/>
        <end position="451"/>
    </location>
</feature>
<dbReference type="PANTHER" id="PTHR34144">
    <property type="entry name" value="CHROMOSOME 8, WHOLE GENOME SHOTGUN SEQUENCE"/>
    <property type="match status" value="1"/>
</dbReference>
<keyword evidence="3" id="KW-0808">Transferase</keyword>
<organism evidence="3 4">
    <name type="scientific">Mycena metata</name>
    <dbReference type="NCBI Taxonomy" id="1033252"/>
    <lineage>
        <taxon>Eukaryota</taxon>
        <taxon>Fungi</taxon>
        <taxon>Dikarya</taxon>
        <taxon>Basidiomycota</taxon>
        <taxon>Agaricomycotina</taxon>
        <taxon>Agaricomycetes</taxon>
        <taxon>Agaricomycetidae</taxon>
        <taxon>Agaricales</taxon>
        <taxon>Marasmiineae</taxon>
        <taxon>Mycenaceae</taxon>
        <taxon>Mycena</taxon>
    </lineage>
</organism>
<protein>
    <submittedName>
        <fullName evidence="3">Cryptococcal mannosyltransferase 1-domain-containing protein</fullName>
    </submittedName>
</protein>
<dbReference type="Pfam" id="PF11735">
    <property type="entry name" value="CAP59_mtransfer"/>
    <property type="match status" value="1"/>
</dbReference>
<feature type="transmembrane region" description="Helical" evidence="2">
    <location>
        <begin position="89"/>
        <end position="114"/>
    </location>
</feature>
<dbReference type="PANTHER" id="PTHR34144:SF7">
    <property type="entry name" value="EXPORT PROTEIN (CAP59), PUTATIVE (AFU_ORTHOLOGUE AFUA_7G05020)-RELATED"/>
    <property type="match status" value="1"/>
</dbReference>
<evidence type="ECO:0000313" key="3">
    <source>
        <dbReference type="EMBL" id="KAJ7772217.1"/>
    </source>
</evidence>
<comment type="caution">
    <text evidence="3">The sequence shown here is derived from an EMBL/GenBank/DDBJ whole genome shotgun (WGS) entry which is preliminary data.</text>
</comment>
<sequence length="553" mass="62678">MLDFASGRARRALAPSSNETKMFNYDPRLAISLFHLPSTILRRTIRFFLDYLHLTVPLAAFCLALGISRLVPLIILGRSSHPGFPESRALFVALIFALPLWASSMCIFYLLWMFGQPWWAHLRDWRYGRGGYSPIVVFDVHADVVGRRPSSPSRKTSRAMKYNALLLLYSALSLSGLYVLGTYEQPLDHRFKPVVELANQVPKRGGYGKGEKIFIAAMFHNNAAVIPHWTTEMTKVINYLGPDNVFVSIVESYSDDAGAALLRGFNDQLEAMRVPHLILTNETSIPRPITTETDMYRIEFLAAVRNLVIEPLVAGGGYDRLLFSNDIFVQAESVVELLHTKNGEYDMACSMDFQHSGLYDLWVLRDRLGRLVSSLWPYFLEDAGFRAVMADEPAPVFACWNGIASMRAEPFFPPSLRRGDRLSTAPRAQPLPPTHPLHTRLAANTNSSSPAAAPPLRFRASAPGECFSSESFNLPYDLRRVFGFEAMYVNPRVITAYRWKYYLWFKYVTRHWAVKWFIENVENGNGIHLAKYVLGDPAQIWQWDGGECHPGPW</sequence>